<sequence length="221" mass="24888">MESLDDSVFSAVLKLKNFCIDDDVKEEIENEVCEMQPQKRTKAQREALRKRRESAAIFNRLDEDTSVNFLSDNIDDFSRTLSDDGVDDNQTATEQLHIIEKAKNSLDHFKETVSKFNAPLQSQMNASCSTPIDQGLGTPNVFSSNYHSNSSMTSRGEYKKTRASSLRPPTSLSRLKPPIQKRLNSAETTFHAMNNSSEDNKSASNLPNSRILRPTSVRPKK</sequence>
<dbReference type="Proteomes" id="UP000789702">
    <property type="component" value="Unassembled WGS sequence"/>
</dbReference>
<name>A0ACA9MDC4_9GLOM</name>
<proteinExistence type="predicted"/>
<protein>
    <submittedName>
        <fullName evidence="1">11255_t:CDS:1</fullName>
    </submittedName>
</protein>
<reference evidence="1" key="1">
    <citation type="submission" date="2021-06" db="EMBL/GenBank/DDBJ databases">
        <authorList>
            <person name="Kallberg Y."/>
            <person name="Tangrot J."/>
            <person name="Rosling A."/>
        </authorList>
    </citation>
    <scope>NUCLEOTIDE SEQUENCE</scope>
    <source>
        <strain evidence="1">IL203A</strain>
    </source>
</reference>
<accession>A0ACA9MDC4</accession>
<evidence type="ECO:0000313" key="1">
    <source>
        <dbReference type="EMBL" id="CAG8571533.1"/>
    </source>
</evidence>
<dbReference type="EMBL" id="CAJVPU010007340">
    <property type="protein sequence ID" value="CAG8571533.1"/>
    <property type="molecule type" value="Genomic_DNA"/>
</dbReference>
<keyword evidence="2" id="KW-1185">Reference proteome</keyword>
<organism evidence="1 2">
    <name type="scientific">Dentiscutata heterogama</name>
    <dbReference type="NCBI Taxonomy" id="1316150"/>
    <lineage>
        <taxon>Eukaryota</taxon>
        <taxon>Fungi</taxon>
        <taxon>Fungi incertae sedis</taxon>
        <taxon>Mucoromycota</taxon>
        <taxon>Glomeromycotina</taxon>
        <taxon>Glomeromycetes</taxon>
        <taxon>Diversisporales</taxon>
        <taxon>Gigasporaceae</taxon>
        <taxon>Dentiscutata</taxon>
    </lineage>
</organism>
<gene>
    <name evidence="1" type="ORF">DHETER_LOCUS6082</name>
</gene>
<comment type="caution">
    <text evidence="1">The sequence shown here is derived from an EMBL/GenBank/DDBJ whole genome shotgun (WGS) entry which is preliminary data.</text>
</comment>
<evidence type="ECO:0000313" key="2">
    <source>
        <dbReference type="Proteomes" id="UP000789702"/>
    </source>
</evidence>